<evidence type="ECO:0000256" key="18">
    <source>
        <dbReference type="ARBA" id="ARBA00048564"/>
    </source>
</evidence>
<dbReference type="AlphaFoldDB" id="A0A6F9D9F0"/>
<keyword evidence="23" id="KW-0665">Pyrimidine biosynthesis</keyword>
<protein>
    <recommendedName>
        <fullName evidence="23">UMP-CMP kinase</fullName>
        <ecNumber evidence="23">2.7.4.14</ecNumber>
    </recommendedName>
    <alternativeName>
        <fullName evidence="23">Deoxycytidylate kinase</fullName>
        <shortName evidence="23">CK</shortName>
        <shortName evidence="23">dCMP kinase</shortName>
    </alternativeName>
    <alternativeName>
        <fullName evidence="23">Uridine monophosphate/cytidine monophosphate kinase</fullName>
        <shortName evidence="23">UMP/CMP kinase</shortName>
        <shortName evidence="23">UMP/CMPK</shortName>
    </alternativeName>
</protein>
<feature type="binding site" evidence="23">
    <location>
        <position position="165"/>
    </location>
    <ligand>
        <name>a ribonucleoside 5'-phosphate</name>
        <dbReference type="ChEBI" id="CHEBI:58043"/>
    </ligand>
</feature>
<evidence type="ECO:0000256" key="2">
    <source>
        <dbReference type="ARBA" id="ARBA00000582"/>
    </source>
</evidence>
<comment type="catalytic activity">
    <reaction evidence="14">
        <text>UDP + ATP = UTP + ADP</text>
        <dbReference type="Rhea" id="RHEA:25098"/>
        <dbReference type="ChEBI" id="CHEBI:30616"/>
        <dbReference type="ChEBI" id="CHEBI:46398"/>
        <dbReference type="ChEBI" id="CHEBI:58223"/>
        <dbReference type="ChEBI" id="CHEBI:456216"/>
        <dbReference type="EC" id="2.7.4.6"/>
    </reaction>
</comment>
<evidence type="ECO:0000256" key="12">
    <source>
        <dbReference type="ARBA" id="ARBA00045110"/>
    </source>
</evidence>
<keyword evidence="7 23" id="KW-0418">Kinase</keyword>
<comment type="catalytic activity">
    <reaction evidence="1">
        <text>a 2'-deoxyribonucleoside 5'-diphosphate + ATP = a 2'-deoxyribonucleoside 5'-triphosphate + ADP</text>
        <dbReference type="Rhea" id="RHEA:44640"/>
        <dbReference type="ChEBI" id="CHEBI:30616"/>
        <dbReference type="ChEBI" id="CHEBI:61560"/>
        <dbReference type="ChEBI" id="CHEBI:73316"/>
        <dbReference type="ChEBI" id="CHEBI:456216"/>
        <dbReference type="EC" id="2.7.4.6"/>
    </reaction>
</comment>
<feature type="region of interest" description="NMPbind" evidence="23">
    <location>
        <begin position="52"/>
        <end position="82"/>
    </location>
</feature>
<dbReference type="EMBL" id="LR784029">
    <property type="protein sequence ID" value="CAB3231894.1"/>
    <property type="molecule type" value="mRNA"/>
</dbReference>
<dbReference type="SUPFAM" id="SSF52540">
    <property type="entry name" value="P-loop containing nucleoside triphosphate hydrolases"/>
    <property type="match status" value="1"/>
</dbReference>
<accession>A0A6F9D9F0</accession>
<sequence length="207" mass="23360">MIFLVNLFFRQIKHLSHKMSKPEVVMVLGGPGSGKGTQCSKIVEKFGYTHLSAGDLLRAERNNPESTVGQLIANYIKDGKIVPVEITCGLLDKAIFASGSDKILVDGFPRNQENVDGWNKQMGDRVSLKFVLFFSCPEEVCTARIMERGKTSGRTDDNIKSLQKRFITYINETMPIVRYYEDLGKVRKVDADRIPEEVFCDVEKLFS</sequence>
<evidence type="ECO:0000313" key="24">
    <source>
        <dbReference type="EMBL" id="CAB3231894.1"/>
    </source>
</evidence>
<evidence type="ECO:0000256" key="11">
    <source>
        <dbReference type="ARBA" id="ARBA00045096"/>
    </source>
</evidence>
<keyword evidence="8 23" id="KW-0067">ATP-binding</keyword>
<evidence type="ECO:0000256" key="20">
    <source>
        <dbReference type="ARBA" id="ARBA00048759"/>
    </source>
</evidence>
<dbReference type="HAMAP" id="MF_00235">
    <property type="entry name" value="Adenylate_kinase_Adk"/>
    <property type="match status" value="1"/>
</dbReference>
<evidence type="ECO:0000256" key="3">
    <source>
        <dbReference type="ARBA" id="ARBA00000937"/>
    </source>
</evidence>
<comment type="catalytic activity">
    <reaction evidence="17 23">
        <text>UMP + ATP = UDP + ADP</text>
        <dbReference type="Rhea" id="RHEA:24400"/>
        <dbReference type="ChEBI" id="CHEBI:30616"/>
        <dbReference type="ChEBI" id="CHEBI:57865"/>
        <dbReference type="ChEBI" id="CHEBI:58223"/>
        <dbReference type="ChEBI" id="CHEBI:456216"/>
        <dbReference type="EC" id="2.7.4.14"/>
    </reaction>
</comment>
<comment type="catalytic activity">
    <reaction evidence="12">
        <text>dAMP + dATP = 2 dADP</text>
        <dbReference type="Rhea" id="RHEA:78311"/>
        <dbReference type="ChEBI" id="CHEBI:57667"/>
        <dbReference type="ChEBI" id="CHEBI:58245"/>
        <dbReference type="ChEBI" id="CHEBI:61404"/>
    </reaction>
</comment>
<evidence type="ECO:0000256" key="19">
    <source>
        <dbReference type="ARBA" id="ARBA00048620"/>
    </source>
</evidence>
<feature type="binding site" evidence="23">
    <location>
        <position position="193"/>
    </location>
    <ligand>
        <name>ATP</name>
        <dbReference type="ChEBI" id="CHEBI:30616"/>
    </ligand>
</feature>
<feature type="binding site" evidence="23">
    <location>
        <position position="148"/>
    </location>
    <ligand>
        <name>ATP</name>
        <dbReference type="ChEBI" id="CHEBI:30616"/>
    </ligand>
</feature>
<comment type="similarity">
    <text evidence="23">Belongs to the adenylate kinase family. UMP-CMP kinase subfamily.</text>
</comment>
<comment type="function">
    <text evidence="23">Catalyzes the phosphorylation of pyrimidine nucleoside monophosphates at the expense of ATP. Plays an important role in de novo pyrimidine nucleotide biosynthesis. Has preference for UMP and CMP as phosphate acceptors.</text>
</comment>
<evidence type="ECO:0000256" key="10">
    <source>
        <dbReference type="ARBA" id="ARBA00045094"/>
    </source>
</evidence>
<dbReference type="CDD" id="cd01428">
    <property type="entry name" value="ADK"/>
    <property type="match status" value="1"/>
</dbReference>
<comment type="catalytic activity">
    <reaction evidence="19">
        <text>dTDP + GTP = dTTP + GDP</text>
        <dbReference type="Rhea" id="RHEA:79867"/>
        <dbReference type="ChEBI" id="CHEBI:37565"/>
        <dbReference type="ChEBI" id="CHEBI:37568"/>
        <dbReference type="ChEBI" id="CHEBI:58189"/>
        <dbReference type="ChEBI" id="CHEBI:58369"/>
    </reaction>
</comment>
<comment type="catalytic activity">
    <reaction evidence="16">
        <text>dATP + AMP = dADP + ADP</text>
        <dbReference type="Rhea" id="RHEA:79899"/>
        <dbReference type="ChEBI" id="CHEBI:57667"/>
        <dbReference type="ChEBI" id="CHEBI:61404"/>
        <dbReference type="ChEBI" id="CHEBI:456215"/>
        <dbReference type="ChEBI" id="CHEBI:456216"/>
    </reaction>
</comment>
<feature type="binding site" evidence="23">
    <location>
        <position position="58"/>
    </location>
    <ligand>
        <name>a ribonucleoside 5'-phosphate</name>
        <dbReference type="ChEBI" id="CHEBI:58043"/>
    </ligand>
</feature>
<evidence type="ECO:0000256" key="7">
    <source>
        <dbReference type="ARBA" id="ARBA00022777"/>
    </source>
</evidence>
<keyword evidence="4 23" id="KW-0963">Cytoplasm</keyword>
<dbReference type="PRINTS" id="PR00094">
    <property type="entry name" value="ADENYLTKNASE"/>
</dbReference>
<dbReference type="HAMAP" id="MF_03172">
    <property type="entry name" value="Adenylate_kinase_UMP_CMP_kin"/>
    <property type="match status" value="1"/>
</dbReference>
<dbReference type="Pfam" id="PF00406">
    <property type="entry name" value="ADK"/>
    <property type="match status" value="1"/>
</dbReference>
<comment type="catalytic activity">
    <reaction evidence="11">
        <text>a ribonucleoside 5'-phosphate + ATP = a ribonucleoside 5'-diphosphate + ADP</text>
        <dbReference type="Rhea" id="RHEA:24036"/>
        <dbReference type="ChEBI" id="CHEBI:30616"/>
        <dbReference type="ChEBI" id="CHEBI:57930"/>
        <dbReference type="ChEBI" id="CHEBI:58043"/>
        <dbReference type="ChEBI" id="CHEBI:456216"/>
        <dbReference type="EC" id="2.7.4.4"/>
    </reaction>
</comment>
<evidence type="ECO:0000256" key="16">
    <source>
        <dbReference type="ARBA" id="ARBA00047801"/>
    </source>
</evidence>
<dbReference type="GO" id="GO:0004017">
    <property type="term" value="F:AMP kinase activity"/>
    <property type="evidence" value="ECO:0007669"/>
    <property type="project" value="UniProtKB-EC"/>
</dbReference>
<feature type="binding site" evidence="23">
    <location>
        <begin position="80"/>
        <end position="82"/>
    </location>
    <ligand>
        <name>a ribonucleoside 5'-phosphate</name>
        <dbReference type="ChEBI" id="CHEBI:58043"/>
    </ligand>
</feature>
<feature type="binding site" evidence="23">
    <location>
        <position position="114"/>
    </location>
    <ligand>
        <name>CMP</name>
        <dbReference type="ChEBI" id="CHEBI:60377"/>
    </ligand>
</feature>
<comment type="domain">
    <text evidence="23">Consists of three domains, a large central CORE domain and two small peripheral domains, NMPbind and LID, which undergo movements during catalysis. The LID domain closes over the site of phosphoryl transfer upon ATP binding. Assembling and dissambling the active center during each catalytic cycle provides an effective means to prevent ATP hydrolysis.</text>
</comment>
<evidence type="ECO:0000256" key="21">
    <source>
        <dbReference type="ARBA" id="ARBA00048824"/>
    </source>
</evidence>
<comment type="catalytic activity">
    <reaction evidence="21">
        <text>dAMP + ATP = dADP + ADP</text>
        <dbReference type="Rhea" id="RHEA:23100"/>
        <dbReference type="ChEBI" id="CHEBI:30616"/>
        <dbReference type="ChEBI" id="CHEBI:57667"/>
        <dbReference type="ChEBI" id="CHEBI:58245"/>
        <dbReference type="ChEBI" id="CHEBI:456216"/>
    </reaction>
</comment>
<evidence type="ECO:0000256" key="17">
    <source>
        <dbReference type="ARBA" id="ARBA00048116"/>
    </source>
</evidence>
<proteinExistence type="evidence at transcript level"/>
<comment type="catalytic activity">
    <reaction evidence="10">
        <text>dCDP + GTP = dCTP + GDP</text>
        <dbReference type="Rhea" id="RHEA:79875"/>
        <dbReference type="ChEBI" id="CHEBI:37565"/>
        <dbReference type="ChEBI" id="CHEBI:58189"/>
        <dbReference type="ChEBI" id="CHEBI:58593"/>
        <dbReference type="ChEBI" id="CHEBI:61481"/>
    </reaction>
</comment>
<dbReference type="Gene3D" id="3.40.50.300">
    <property type="entry name" value="P-loop containing nucleotide triphosphate hydrolases"/>
    <property type="match status" value="1"/>
</dbReference>
<comment type="catalytic activity">
    <reaction evidence="13">
        <text>CDP + GTP = CTP + GDP</text>
        <dbReference type="Rhea" id="RHEA:79859"/>
        <dbReference type="ChEBI" id="CHEBI:37563"/>
        <dbReference type="ChEBI" id="CHEBI:37565"/>
        <dbReference type="ChEBI" id="CHEBI:58069"/>
        <dbReference type="ChEBI" id="CHEBI:58189"/>
    </reaction>
</comment>
<comment type="catalytic activity">
    <reaction evidence="23">
        <text>dCMP + ATP = dCDP + ADP</text>
        <dbReference type="Rhea" id="RHEA:25094"/>
        <dbReference type="ChEBI" id="CHEBI:30616"/>
        <dbReference type="ChEBI" id="CHEBI:57566"/>
        <dbReference type="ChEBI" id="CHEBI:58593"/>
        <dbReference type="ChEBI" id="CHEBI:456216"/>
        <dbReference type="EC" id="2.7.4.14"/>
    </reaction>
</comment>
<evidence type="ECO:0000256" key="13">
    <source>
        <dbReference type="ARBA" id="ARBA00045111"/>
    </source>
</evidence>
<comment type="subunit">
    <text evidence="23">Monomer.</text>
</comment>
<comment type="catalytic activity">
    <reaction evidence="9">
        <text>dADP + GTP = dATP + GDP</text>
        <dbReference type="Rhea" id="RHEA:79871"/>
        <dbReference type="ChEBI" id="CHEBI:37565"/>
        <dbReference type="ChEBI" id="CHEBI:57667"/>
        <dbReference type="ChEBI" id="CHEBI:58189"/>
        <dbReference type="ChEBI" id="CHEBI:61404"/>
    </reaction>
</comment>
<evidence type="ECO:0000256" key="8">
    <source>
        <dbReference type="ARBA" id="ARBA00022840"/>
    </source>
</evidence>
<dbReference type="GO" id="GO:0006207">
    <property type="term" value="P:'de novo' pyrimidine nucleobase biosynthetic process"/>
    <property type="evidence" value="ECO:0007669"/>
    <property type="project" value="InterPro"/>
</dbReference>
<dbReference type="FunFam" id="3.40.50.300:FF:000315">
    <property type="entry name" value="Adenylate kinase 1"/>
    <property type="match status" value="1"/>
</dbReference>
<dbReference type="InterPro" id="IPR027417">
    <property type="entry name" value="P-loop_NTPase"/>
</dbReference>
<comment type="catalytic activity">
    <reaction evidence="18">
        <text>GDP + ATP = GTP + ADP</text>
        <dbReference type="Rhea" id="RHEA:27686"/>
        <dbReference type="ChEBI" id="CHEBI:30616"/>
        <dbReference type="ChEBI" id="CHEBI:37565"/>
        <dbReference type="ChEBI" id="CHEBI:58189"/>
        <dbReference type="ChEBI" id="CHEBI:456216"/>
        <dbReference type="EC" id="2.7.4.6"/>
    </reaction>
</comment>
<dbReference type="EC" id="2.7.4.14" evidence="23"/>
<keyword evidence="5 23" id="KW-0808">Transferase</keyword>
<evidence type="ECO:0000256" key="23">
    <source>
        <dbReference type="HAMAP-Rule" id="MF_03172"/>
    </source>
</evidence>
<comment type="catalytic activity">
    <reaction evidence="20">
        <text>dGDP + ATP = dGTP + ADP</text>
        <dbReference type="Rhea" id="RHEA:27690"/>
        <dbReference type="ChEBI" id="CHEBI:30616"/>
        <dbReference type="ChEBI" id="CHEBI:58595"/>
        <dbReference type="ChEBI" id="CHEBI:61429"/>
        <dbReference type="ChEBI" id="CHEBI:456216"/>
        <dbReference type="EC" id="2.7.4.6"/>
    </reaction>
</comment>
<dbReference type="PANTHER" id="PTHR23359">
    <property type="entry name" value="NUCLEOTIDE KINASE"/>
    <property type="match status" value="1"/>
</dbReference>
<comment type="catalytic activity">
    <reaction evidence="15">
        <text>GTP + UDP = UTP + GDP</text>
        <dbReference type="Rhea" id="RHEA:79863"/>
        <dbReference type="ChEBI" id="CHEBI:37565"/>
        <dbReference type="ChEBI" id="CHEBI:46398"/>
        <dbReference type="ChEBI" id="CHEBI:58189"/>
        <dbReference type="ChEBI" id="CHEBI:58223"/>
    </reaction>
</comment>
<dbReference type="GO" id="GO:0006221">
    <property type="term" value="P:pyrimidine nucleotide biosynthetic process"/>
    <property type="evidence" value="ECO:0007669"/>
    <property type="project" value="UniProtKB-UniRule"/>
</dbReference>
<dbReference type="NCBIfam" id="TIGR01359">
    <property type="entry name" value="UMP_CMP_kin_fam"/>
    <property type="match status" value="1"/>
</dbReference>
<feature type="binding site" evidence="23">
    <location>
        <begin position="107"/>
        <end position="110"/>
    </location>
    <ligand>
        <name>a ribonucleoside 5'-phosphate</name>
        <dbReference type="ChEBI" id="CHEBI:58043"/>
    </ligand>
</feature>
<dbReference type="GO" id="GO:0005524">
    <property type="term" value="F:ATP binding"/>
    <property type="evidence" value="ECO:0007669"/>
    <property type="project" value="UniProtKB-KW"/>
</dbReference>
<dbReference type="InterPro" id="IPR000850">
    <property type="entry name" value="Adenylat/UMP-CMP_kin"/>
</dbReference>
<dbReference type="InterPro" id="IPR006266">
    <property type="entry name" value="UMP_CMP_kinase"/>
</dbReference>
<evidence type="ECO:0000256" key="22">
    <source>
        <dbReference type="ARBA" id="ARBA00048851"/>
    </source>
</evidence>
<evidence type="ECO:0000256" key="5">
    <source>
        <dbReference type="ARBA" id="ARBA00022679"/>
    </source>
</evidence>
<comment type="catalytic activity">
    <reaction evidence="22">
        <text>thiamine diphosphate + ADP = thiamine triphosphate + AMP</text>
        <dbReference type="Rhea" id="RHEA:69180"/>
        <dbReference type="ChEBI" id="CHEBI:58937"/>
        <dbReference type="ChEBI" id="CHEBI:58938"/>
        <dbReference type="ChEBI" id="CHEBI:456215"/>
        <dbReference type="ChEBI" id="CHEBI:456216"/>
    </reaction>
</comment>
<name>A0A6F9D9F0_9ASCI</name>
<feature type="binding site" evidence="23">
    <location>
        <begin position="32"/>
        <end position="37"/>
    </location>
    <ligand>
        <name>ATP</name>
        <dbReference type="ChEBI" id="CHEBI:30616"/>
    </ligand>
</feature>
<dbReference type="GO" id="GO:0004550">
    <property type="term" value="F:nucleoside diphosphate kinase activity"/>
    <property type="evidence" value="ECO:0007669"/>
    <property type="project" value="UniProtKB-EC"/>
</dbReference>
<comment type="cofactor">
    <cofactor evidence="23">
        <name>Mg(2+)</name>
        <dbReference type="ChEBI" id="CHEBI:18420"/>
    </cofactor>
    <text evidence="23">Binds 1 Mg(2+) ion per monomer.</text>
</comment>
<comment type="catalytic activity">
    <reaction evidence="3">
        <text>a ribonucleoside 5'-diphosphate + ATP = a ribonucleoside 5'-triphosphate + ADP</text>
        <dbReference type="Rhea" id="RHEA:18113"/>
        <dbReference type="ChEBI" id="CHEBI:30616"/>
        <dbReference type="ChEBI" id="CHEBI:57930"/>
        <dbReference type="ChEBI" id="CHEBI:61557"/>
        <dbReference type="ChEBI" id="CHEBI:456216"/>
        <dbReference type="EC" id="2.7.4.6"/>
    </reaction>
</comment>
<dbReference type="GO" id="GO:0005634">
    <property type="term" value="C:nucleus"/>
    <property type="evidence" value="ECO:0007669"/>
    <property type="project" value="UniProtKB-SubCell"/>
</dbReference>
<evidence type="ECO:0000256" key="9">
    <source>
        <dbReference type="ARBA" id="ARBA00045073"/>
    </source>
</evidence>
<dbReference type="GO" id="GO:0005737">
    <property type="term" value="C:cytoplasm"/>
    <property type="evidence" value="ECO:0007669"/>
    <property type="project" value="UniProtKB-SubCell"/>
</dbReference>
<reference evidence="24" key="1">
    <citation type="submission" date="2020-04" db="EMBL/GenBank/DDBJ databases">
        <authorList>
            <person name="Neveu A P."/>
        </authorList>
    </citation>
    <scope>NUCLEOTIDE SEQUENCE</scope>
    <source>
        <tissue evidence="24">Whole embryo</tissue>
    </source>
</reference>
<evidence type="ECO:0000256" key="4">
    <source>
        <dbReference type="ARBA" id="ARBA00022490"/>
    </source>
</evidence>
<comment type="subcellular location">
    <subcellularLocation>
        <location evidence="23">Cytoplasm</location>
    </subcellularLocation>
    <subcellularLocation>
        <location evidence="23">Nucleus</location>
    </subcellularLocation>
</comment>
<feature type="binding site" evidence="23">
    <location>
        <position position="154"/>
    </location>
    <ligand>
        <name>a ribonucleoside 5'-phosphate</name>
        <dbReference type="ChEBI" id="CHEBI:58043"/>
    </ligand>
</feature>
<keyword evidence="6 23" id="KW-0547">Nucleotide-binding</keyword>
<evidence type="ECO:0000256" key="15">
    <source>
        <dbReference type="ARBA" id="ARBA00047439"/>
    </source>
</evidence>
<keyword evidence="23" id="KW-0539">Nucleus</keyword>
<evidence type="ECO:0000256" key="1">
    <source>
        <dbReference type="ARBA" id="ARBA00000082"/>
    </source>
</evidence>
<comment type="catalytic activity">
    <reaction evidence="23">
        <text>CMP + ATP = CDP + ADP</text>
        <dbReference type="Rhea" id="RHEA:11600"/>
        <dbReference type="ChEBI" id="CHEBI:30616"/>
        <dbReference type="ChEBI" id="CHEBI:58069"/>
        <dbReference type="ChEBI" id="CHEBI:60377"/>
        <dbReference type="ChEBI" id="CHEBI:456216"/>
        <dbReference type="EC" id="2.7.4.14"/>
    </reaction>
</comment>
<evidence type="ECO:0000256" key="6">
    <source>
        <dbReference type="ARBA" id="ARBA00022741"/>
    </source>
</evidence>
<gene>
    <name evidence="24" type="primary">Cmpk1</name>
</gene>
<comment type="catalytic activity">
    <reaction evidence="2">
        <text>AMP + ATP = 2 ADP</text>
        <dbReference type="Rhea" id="RHEA:12973"/>
        <dbReference type="ChEBI" id="CHEBI:30616"/>
        <dbReference type="ChEBI" id="CHEBI:456215"/>
        <dbReference type="ChEBI" id="CHEBI:456216"/>
        <dbReference type="EC" id="2.7.4.3"/>
    </reaction>
</comment>
<organism evidence="24">
    <name type="scientific">Phallusia mammillata</name>
    <dbReference type="NCBI Taxonomy" id="59560"/>
    <lineage>
        <taxon>Eukaryota</taxon>
        <taxon>Metazoa</taxon>
        <taxon>Chordata</taxon>
        <taxon>Tunicata</taxon>
        <taxon>Ascidiacea</taxon>
        <taxon>Phlebobranchia</taxon>
        <taxon>Ascidiidae</taxon>
        <taxon>Phallusia</taxon>
    </lineage>
</organism>
<feature type="region of interest" description="LID" evidence="23">
    <location>
        <begin position="147"/>
        <end position="157"/>
    </location>
</feature>
<evidence type="ECO:0000256" key="14">
    <source>
        <dbReference type="ARBA" id="ARBA00047390"/>
    </source>
</evidence>